<proteinExistence type="predicted"/>
<protein>
    <submittedName>
        <fullName evidence="1">Uncharacterized protein</fullName>
    </submittedName>
</protein>
<organism evidence="1">
    <name type="scientific">Brassica cretica</name>
    <name type="common">Mustard</name>
    <dbReference type="NCBI Taxonomy" id="69181"/>
    <lineage>
        <taxon>Eukaryota</taxon>
        <taxon>Viridiplantae</taxon>
        <taxon>Streptophyta</taxon>
        <taxon>Embryophyta</taxon>
        <taxon>Tracheophyta</taxon>
        <taxon>Spermatophyta</taxon>
        <taxon>Magnoliopsida</taxon>
        <taxon>eudicotyledons</taxon>
        <taxon>Gunneridae</taxon>
        <taxon>Pentapetalae</taxon>
        <taxon>rosids</taxon>
        <taxon>malvids</taxon>
        <taxon>Brassicales</taxon>
        <taxon>Brassicaceae</taxon>
        <taxon>Brassiceae</taxon>
        <taxon>Brassica</taxon>
    </lineage>
</organism>
<name>A0A8S9KFT2_BRACR</name>
<dbReference type="EMBL" id="QGKY02000164">
    <property type="protein sequence ID" value="KAF2593109.1"/>
    <property type="molecule type" value="Genomic_DNA"/>
</dbReference>
<sequence length="95" mass="10243">MTLIALQVSTRILEKMVPASSSVMTRASSWGISSLTFSCSWKVILMSSCVIPSGMFCPIAVRTAPLGGAGFPDLEVETDRFDAVRSSMVWIHNCA</sequence>
<evidence type="ECO:0000313" key="1">
    <source>
        <dbReference type="EMBL" id="KAF2593109.1"/>
    </source>
</evidence>
<gene>
    <name evidence="1" type="ORF">F2Q70_00043459</name>
</gene>
<reference evidence="1" key="1">
    <citation type="submission" date="2019-12" db="EMBL/GenBank/DDBJ databases">
        <title>Genome sequencing and annotation of Brassica cretica.</title>
        <authorList>
            <person name="Studholme D.J."/>
            <person name="Sarris P.F."/>
        </authorList>
    </citation>
    <scope>NUCLEOTIDE SEQUENCE</scope>
    <source>
        <strain evidence="1">PFS-102/07</strain>
        <tissue evidence="1">Leaf</tissue>
    </source>
</reference>
<dbReference type="AlphaFoldDB" id="A0A8S9KFT2"/>
<comment type="caution">
    <text evidence="1">The sequence shown here is derived from an EMBL/GenBank/DDBJ whole genome shotgun (WGS) entry which is preliminary data.</text>
</comment>
<accession>A0A8S9KFT2</accession>